<reference evidence="1 2" key="1">
    <citation type="submission" date="2018-11" db="EMBL/GenBank/DDBJ databases">
        <authorList>
            <consortium name="Pathogen Informatics"/>
        </authorList>
    </citation>
    <scope>NUCLEOTIDE SEQUENCE [LARGE SCALE GENOMIC DNA]</scope>
    <source>
        <strain evidence="1 2">Zambia</strain>
    </source>
</reference>
<evidence type="ECO:0000313" key="2">
    <source>
        <dbReference type="Proteomes" id="UP000277204"/>
    </source>
</evidence>
<accession>A0A3P8DNR0</accession>
<dbReference type="AlphaFoldDB" id="A0A3P8DNR0"/>
<dbReference type="Proteomes" id="UP000277204">
    <property type="component" value="Unassembled WGS sequence"/>
</dbReference>
<protein>
    <submittedName>
        <fullName evidence="1">Uncharacterized protein</fullName>
    </submittedName>
</protein>
<gene>
    <name evidence="1" type="ORF">SMRZ_LOCUS20394</name>
</gene>
<sequence length="57" mass="6495">MSSIPLSGVDLPTLVDLLCELQATDEILEFIENSLGRSKRISQFSKDFLQKRSFLHQ</sequence>
<evidence type="ECO:0000313" key="1">
    <source>
        <dbReference type="EMBL" id="VDP35478.1"/>
    </source>
</evidence>
<proteinExistence type="predicted"/>
<keyword evidence="2" id="KW-1185">Reference proteome</keyword>
<dbReference type="EMBL" id="UZAI01018291">
    <property type="protein sequence ID" value="VDP35478.1"/>
    <property type="molecule type" value="Genomic_DNA"/>
</dbReference>
<name>A0A3P8DNR0_9TREM</name>
<organism evidence="1 2">
    <name type="scientific">Schistosoma margrebowiei</name>
    <dbReference type="NCBI Taxonomy" id="48269"/>
    <lineage>
        <taxon>Eukaryota</taxon>
        <taxon>Metazoa</taxon>
        <taxon>Spiralia</taxon>
        <taxon>Lophotrochozoa</taxon>
        <taxon>Platyhelminthes</taxon>
        <taxon>Trematoda</taxon>
        <taxon>Digenea</taxon>
        <taxon>Strigeidida</taxon>
        <taxon>Schistosomatoidea</taxon>
        <taxon>Schistosomatidae</taxon>
        <taxon>Schistosoma</taxon>
    </lineage>
</organism>